<dbReference type="RefSeq" id="WP_207526751.1">
    <property type="nucleotide sequence ID" value="NZ_CP071518.1"/>
</dbReference>
<dbReference type="KEGG" id="lsf:I8J32_003075"/>
<dbReference type="EMBL" id="CP071518">
    <property type="protein sequence ID" value="QSX78923.1"/>
    <property type="molecule type" value="Genomic_DNA"/>
</dbReference>
<keyword evidence="1" id="KW-0175">Coiled coil</keyword>
<feature type="region of interest" description="Disordered" evidence="2">
    <location>
        <begin position="142"/>
        <end position="170"/>
    </location>
</feature>
<accession>A0A975AT47</accession>
<feature type="coiled-coil region" evidence="1">
    <location>
        <begin position="83"/>
        <end position="110"/>
    </location>
</feature>
<dbReference type="AlphaFoldDB" id="A0A975AT47"/>
<evidence type="ECO:0000313" key="4">
    <source>
        <dbReference type="Proteomes" id="UP000639274"/>
    </source>
</evidence>
<dbReference type="Proteomes" id="UP000639274">
    <property type="component" value="Chromosome"/>
</dbReference>
<gene>
    <name evidence="3" type="ORF">I8J32_003075</name>
</gene>
<reference evidence="3 4" key="1">
    <citation type="submission" date="2021-03" db="EMBL/GenBank/DDBJ databases">
        <title>Lysobacter sp. nov. isolated from soil of gangwondo yeongwol, south Korea.</title>
        <authorList>
            <person name="Kim K.R."/>
            <person name="Kim K.H."/>
            <person name="Jeon C.O."/>
        </authorList>
    </citation>
    <scope>NUCLEOTIDE SEQUENCE [LARGE SCALE GENOMIC DNA]</scope>
    <source>
        <strain evidence="3 4">R19</strain>
    </source>
</reference>
<evidence type="ECO:0000313" key="3">
    <source>
        <dbReference type="EMBL" id="QSX78923.1"/>
    </source>
</evidence>
<organism evidence="3 4">
    <name type="scientific">Agrilutibacter solisilvae</name>
    <dbReference type="NCBI Taxonomy" id="2763317"/>
    <lineage>
        <taxon>Bacteria</taxon>
        <taxon>Pseudomonadati</taxon>
        <taxon>Pseudomonadota</taxon>
        <taxon>Gammaproteobacteria</taxon>
        <taxon>Lysobacterales</taxon>
        <taxon>Lysobacteraceae</taxon>
        <taxon>Agrilutibacter</taxon>
    </lineage>
</organism>
<sequence length="170" mass="18413">MQNLVSLQLSAQDLTDFDAALATLRRLTANMRALPANTRRDLNKMGEKSEYFCRQTLNVLAANPQILPSTLDLAEAQRDMLAVEQLRPRLQQLEQMVEKLDDTVLALGSDVINCALEGYALLRVTGKSEGLKAARRELSARWSKGPARGVGGGAGAAEPLSPAGARNNLK</sequence>
<proteinExistence type="predicted"/>
<protein>
    <submittedName>
        <fullName evidence="3">Uncharacterized protein</fullName>
    </submittedName>
</protein>
<evidence type="ECO:0000256" key="2">
    <source>
        <dbReference type="SAM" id="MobiDB-lite"/>
    </source>
</evidence>
<evidence type="ECO:0000256" key="1">
    <source>
        <dbReference type="SAM" id="Coils"/>
    </source>
</evidence>
<keyword evidence="4" id="KW-1185">Reference proteome</keyword>
<name>A0A975AT47_9GAMM</name>